<gene>
    <name evidence="6" type="ORF">IFM89_039985</name>
</gene>
<dbReference type="InterPro" id="IPR019495">
    <property type="entry name" value="EXOSC1_C"/>
</dbReference>
<dbReference type="Pfam" id="PF10447">
    <property type="entry name" value="EXOSC1"/>
    <property type="match status" value="1"/>
</dbReference>
<proteinExistence type="predicted"/>
<accession>A0A835LCK7</accession>
<dbReference type="PANTHER" id="PTHR12686:SF8">
    <property type="entry name" value="EXOSOME COMPLEX COMPONENT CSL4"/>
    <property type="match status" value="1"/>
</dbReference>
<dbReference type="SUPFAM" id="SSF110324">
    <property type="entry name" value="Ribosomal L27 protein-like"/>
    <property type="match status" value="1"/>
</dbReference>
<dbReference type="SUPFAM" id="SSF50249">
    <property type="entry name" value="Nucleic acid-binding proteins"/>
    <property type="match status" value="1"/>
</dbReference>
<dbReference type="GO" id="GO:0005737">
    <property type="term" value="C:cytoplasm"/>
    <property type="evidence" value="ECO:0007669"/>
    <property type="project" value="TreeGrafter"/>
</dbReference>
<dbReference type="GO" id="GO:0003723">
    <property type="term" value="F:RNA binding"/>
    <property type="evidence" value="ECO:0007669"/>
    <property type="project" value="InterPro"/>
</dbReference>
<dbReference type="InterPro" id="IPR039771">
    <property type="entry name" value="Csl4"/>
</dbReference>
<dbReference type="Gene3D" id="2.40.50.140">
    <property type="entry name" value="Nucleic acid-binding proteins"/>
    <property type="match status" value="1"/>
</dbReference>
<comment type="caution">
    <text evidence="6">The sequence shown here is derived from an EMBL/GenBank/DDBJ whole genome shotgun (WGS) entry which is preliminary data.</text>
</comment>
<keyword evidence="2" id="KW-0963">Cytoplasm</keyword>
<dbReference type="CDD" id="cd05791">
    <property type="entry name" value="S1_CSL4"/>
    <property type="match status" value="1"/>
</dbReference>
<dbReference type="GO" id="GO:0000176">
    <property type="term" value="C:nuclear exosome (RNase complex)"/>
    <property type="evidence" value="ECO:0007669"/>
    <property type="project" value="TreeGrafter"/>
</dbReference>
<dbReference type="EMBL" id="JADFTS010000102">
    <property type="protein sequence ID" value="KAF9586794.1"/>
    <property type="molecule type" value="Genomic_DNA"/>
</dbReference>
<dbReference type="AlphaFoldDB" id="A0A835LCK7"/>
<name>A0A835LCK7_9MAGN</name>
<reference evidence="6 7" key="1">
    <citation type="submission" date="2020-10" db="EMBL/GenBank/DDBJ databases">
        <title>The Coptis chinensis genome and diversification of protoberbering-type alkaloids.</title>
        <authorList>
            <person name="Wang B."/>
            <person name="Shu S."/>
            <person name="Song C."/>
            <person name="Liu Y."/>
        </authorList>
    </citation>
    <scope>NUCLEOTIDE SEQUENCE [LARGE SCALE GENOMIC DNA]</scope>
    <source>
        <strain evidence="6">HL-2020</strain>
        <tissue evidence="6">Leaf</tissue>
    </source>
</reference>
<dbReference type="GO" id="GO:0005730">
    <property type="term" value="C:nucleolus"/>
    <property type="evidence" value="ECO:0007669"/>
    <property type="project" value="UniProtKB-SubCell"/>
</dbReference>
<organism evidence="6 7">
    <name type="scientific">Coptis chinensis</name>
    <dbReference type="NCBI Taxonomy" id="261450"/>
    <lineage>
        <taxon>Eukaryota</taxon>
        <taxon>Viridiplantae</taxon>
        <taxon>Streptophyta</taxon>
        <taxon>Embryophyta</taxon>
        <taxon>Tracheophyta</taxon>
        <taxon>Spermatophyta</taxon>
        <taxon>Magnoliopsida</taxon>
        <taxon>Ranunculales</taxon>
        <taxon>Ranunculaceae</taxon>
        <taxon>Coptidoideae</taxon>
        <taxon>Coptis</taxon>
    </lineage>
</organism>
<evidence type="ECO:0000256" key="1">
    <source>
        <dbReference type="ARBA" id="ARBA00004604"/>
    </source>
</evidence>
<comment type="subcellular location">
    <subcellularLocation>
        <location evidence="1">Nucleus</location>
        <location evidence="1">Nucleolus</location>
    </subcellularLocation>
</comment>
<evidence type="ECO:0000259" key="4">
    <source>
        <dbReference type="Pfam" id="PF10447"/>
    </source>
</evidence>
<dbReference type="OrthoDB" id="440760at2759"/>
<evidence type="ECO:0000313" key="7">
    <source>
        <dbReference type="Proteomes" id="UP000631114"/>
    </source>
</evidence>
<dbReference type="GO" id="GO:0006396">
    <property type="term" value="P:RNA processing"/>
    <property type="evidence" value="ECO:0007669"/>
    <property type="project" value="InterPro"/>
</dbReference>
<dbReference type="InterPro" id="IPR012340">
    <property type="entry name" value="NA-bd_OB-fold"/>
</dbReference>
<evidence type="ECO:0000256" key="3">
    <source>
        <dbReference type="ARBA" id="ARBA00022835"/>
    </source>
</evidence>
<evidence type="ECO:0000259" key="5">
    <source>
        <dbReference type="Pfam" id="PF14382"/>
    </source>
</evidence>
<feature type="domain" description="Exosome complex component N-terminal" evidence="5">
    <location>
        <begin position="15"/>
        <end position="52"/>
    </location>
</feature>
<dbReference type="Gene3D" id="2.40.50.100">
    <property type="match status" value="1"/>
</dbReference>
<dbReference type="Pfam" id="PF14382">
    <property type="entry name" value="ECR1_N"/>
    <property type="match status" value="1"/>
</dbReference>
<dbReference type="Proteomes" id="UP000631114">
    <property type="component" value="Unassembled WGS sequence"/>
</dbReference>
<sequence>MRMEVEREAAEVKVIVTPGEVLGRSSNVIPGRGAYLSPQKRTVYASITGTRNFIPPTPNSTDQRPTVEVTGNKAHGAVPEAGSIVIARVVKVMPRMASADIMCVGAKSVREKFNGVIRQQDVRATEIDKVEMHSSFRPGDVVKAQVLSLGDARAYYLSTAKDELGVVSAESTAEISKPYDNVNCGFLEDLMRRKGFRVGKVNNFDTLAGIMGCGTGSLPCSYSGLSDKFKTVWYLVIGTVQRRLGGWRRKLMSKGVRVILTRSVLSSLPIHYMSLLATLVRVAIVELKMCDFLEEPWSQSVGQRCSAH</sequence>
<feature type="domain" description="Exosome complex component CSL4 C-terminal" evidence="4">
    <location>
        <begin position="107"/>
        <end position="149"/>
    </location>
</feature>
<keyword evidence="3" id="KW-0271">Exosome</keyword>
<evidence type="ECO:0000313" key="6">
    <source>
        <dbReference type="EMBL" id="KAF9586794.1"/>
    </source>
</evidence>
<dbReference type="PANTHER" id="PTHR12686">
    <property type="entry name" value="3'-5' EXORIBONUCLEASE CSL4-RELATED"/>
    <property type="match status" value="1"/>
</dbReference>
<protein>
    <submittedName>
        <fullName evidence="6">Uncharacterized protein</fullName>
    </submittedName>
</protein>
<keyword evidence="7" id="KW-1185">Reference proteome</keyword>
<dbReference type="InterPro" id="IPR025721">
    <property type="entry name" value="Exosome_cplx_N_dom"/>
</dbReference>
<evidence type="ECO:0000256" key="2">
    <source>
        <dbReference type="ARBA" id="ARBA00022490"/>
    </source>
</evidence>